<dbReference type="STRING" id="314283.MED297_10066"/>
<accession>A4BA91</accession>
<protein>
    <submittedName>
        <fullName evidence="2">Glycerophosphoryl diester phosphodiesterase</fullName>
    </submittedName>
</protein>
<keyword evidence="3" id="KW-1185">Reference proteome</keyword>
<dbReference type="HOGENOM" id="CLU_030006_3_6_6"/>
<feature type="domain" description="GP-PDE" evidence="1">
    <location>
        <begin position="35"/>
        <end position="296"/>
    </location>
</feature>
<dbReference type="AlphaFoldDB" id="A4BA91"/>
<dbReference type="CDD" id="cd08561">
    <property type="entry name" value="GDPD_cytoplasmic_ScUgpQ2_like"/>
    <property type="match status" value="1"/>
</dbReference>
<dbReference type="PANTHER" id="PTHR46211:SF14">
    <property type="entry name" value="GLYCEROPHOSPHODIESTER PHOSPHODIESTERASE"/>
    <property type="match status" value="1"/>
</dbReference>
<dbReference type="SUPFAM" id="SSF51695">
    <property type="entry name" value="PLC-like phosphodiesterases"/>
    <property type="match status" value="1"/>
</dbReference>
<dbReference type="GO" id="GO:0006629">
    <property type="term" value="P:lipid metabolic process"/>
    <property type="evidence" value="ECO:0007669"/>
    <property type="project" value="InterPro"/>
</dbReference>
<reference evidence="2 3" key="1">
    <citation type="submission" date="2006-02" db="EMBL/GenBank/DDBJ databases">
        <authorList>
            <person name="Pinhassi J."/>
            <person name="Pedros-Alio C."/>
            <person name="Ferriera S."/>
            <person name="Johnson J."/>
            <person name="Kravitz S."/>
            <person name="Halpern A."/>
            <person name="Remington K."/>
            <person name="Beeson K."/>
            <person name="Tran B."/>
            <person name="Rogers Y.-H."/>
            <person name="Friedman R."/>
            <person name="Venter J.C."/>
        </authorList>
    </citation>
    <scope>NUCLEOTIDE SEQUENCE [LARGE SCALE GENOMIC DNA]</scope>
    <source>
        <strain evidence="2 3">MED297</strain>
    </source>
</reference>
<dbReference type="Proteomes" id="UP000005953">
    <property type="component" value="Unassembled WGS sequence"/>
</dbReference>
<dbReference type="PROSITE" id="PS51704">
    <property type="entry name" value="GP_PDE"/>
    <property type="match status" value="1"/>
</dbReference>
<evidence type="ECO:0000259" key="1">
    <source>
        <dbReference type="PROSITE" id="PS51704"/>
    </source>
</evidence>
<proteinExistence type="predicted"/>
<dbReference type="InterPro" id="IPR030395">
    <property type="entry name" value="GP_PDE_dom"/>
</dbReference>
<name>A4BA91_9GAMM</name>
<dbReference type="GO" id="GO:0008081">
    <property type="term" value="F:phosphoric diester hydrolase activity"/>
    <property type="evidence" value="ECO:0007669"/>
    <property type="project" value="InterPro"/>
</dbReference>
<evidence type="ECO:0000313" key="2">
    <source>
        <dbReference type="EMBL" id="EAR10847.1"/>
    </source>
</evidence>
<dbReference type="InterPro" id="IPR017946">
    <property type="entry name" value="PLC-like_Pdiesterase_TIM-brl"/>
</dbReference>
<sequence>MKKTLGGLLFIGVVLMLAQVFWPVPTLSPFVAGQVDVIAHQGGNLEWPDSTRLAYDEAVEAGADVLEMDVHLTLDGHVVVMHDELVDRTTNGHGAIRNMTLAHLKTLDAAYWWPYHDLDDVTKTAVPEDAVFPFRGQGEQIMTLADMFEAYPNHRFVVELKSDRQTLRSAVLALLERYDRWDSVLLASFYQEALQAVRREAPQAQTYGAEAEIRLFYVLHRLYMERLFPYDIDAFAIPMQSGGFDLSTPRFVQAARNAGILLHYWTINDDANMQALTALGVDGIITDRPARLIDLQRP</sequence>
<dbReference type="OrthoDB" id="9795622at2"/>
<dbReference type="EMBL" id="AAOE01000002">
    <property type="protein sequence ID" value="EAR10847.1"/>
    <property type="molecule type" value="Genomic_DNA"/>
</dbReference>
<dbReference type="Pfam" id="PF03009">
    <property type="entry name" value="GDPD"/>
    <property type="match status" value="1"/>
</dbReference>
<dbReference type="RefSeq" id="WP_008041387.1">
    <property type="nucleotide sequence ID" value="NZ_CH724149.1"/>
</dbReference>
<organism evidence="2 3">
    <name type="scientific">Reinekea blandensis MED297</name>
    <dbReference type="NCBI Taxonomy" id="314283"/>
    <lineage>
        <taxon>Bacteria</taxon>
        <taxon>Pseudomonadati</taxon>
        <taxon>Pseudomonadota</taxon>
        <taxon>Gammaproteobacteria</taxon>
        <taxon>Oceanospirillales</taxon>
        <taxon>Saccharospirillaceae</taxon>
        <taxon>Reinekea</taxon>
    </lineage>
</organism>
<dbReference type="PANTHER" id="PTHR46211">
    <property type="entry name" value="GLYCEROPHOSPHORYL DIESTER PHOSPHODIESTERASE"/>
    <property type="match status" value="1"/>
</dbReference>
<gene>
    <name evidence="2" type="ORF">MED297_10066</name>
</gene>
<comment type="caution">
    <text evidence="2">The sequence shown here is derived from an EMBL/GenBank/DDBJ whole genome shotgun (WGS) entry which is preliminary data.</text>
</comment>
<evidence type="ECO:0000313" key="3">
    <source>
        <dbReference type="Proteomes" id="UP000005953"/>
    </source>
</evidence>
<dbReference type="Gene3D" id="3.20.20.190">
    <property type="entry name" value="Phosphatidylinositol (PI) phosphodiesterase"/>
    <property type="match status" value="1"/>
</dbReference>